<evidence type="ECO:0000313" key="1">
    <source>
        <dbReference type="EMBL" id="USY21773.1"/>
    </source>
</evidence>
<proteinExistence type="predicted"/>
<dbReference type="EMBL" id="CP099837">
    <property type="protein sequence ID" value="USY21773.1"/>
    <property type="molecule type" value="Genomic_DNA"/>
</dbReference>
<dbReference type="RefSeq" id="WP_254420612.1">
    <property type="nucleotide sequence ID" value="NZ_BAAAJB010000058.1"/>
</dbReference>
<accession>A0ABY5DF02</accession>
<sequence length="63" mass="6513">MSELALEVVARGTLAGAAELLDPPPCAALRRGIDFLAAAIAVPGAAGGREHGVDRADMQRRLF</sequence>
<dbReference type="Proteomes" id="UP001055940">
    <property type="component" value="Chromosome"/>
</dbReference>
<protein>
    <submittedName>
        <fullName evidence="1">Uncharacterized protein</fullName>
    </submittedName>
</protein>
<evidence type="ECO:0000313" key="2">
    <source>
        <dbReference type="Proteomes" id="UP001055940"/>
    </source>
</evidence>
<reference evidence="1" key="1">
    <citation type="submission" date="2022-06" db="EMBL/GenBank/DDBJ databases">
        <authorList>
            <person name="Ping M."/>
        </authorList>
    </citation>
    <scope>NUCLEOTIDE SEQUENCE</scope>
    <source>
        <strain evidence="1">JCM11759T</strain>
    </source>
</reference>
<gene>
    <name evidence="1" type="ORF">NE857_09280</name>
</gene>
<organism evidence="1 2">
    <name type="scientific">Nocardiopsis exhalans</name>
    <dbReference type="NCBI Taxonomy" id="163604"/>
    <lineage>
        <taxon>Bacteria</taxon>
        <taxon>Bacillati</taxon>
        <taxon>Actinomycetota</taxon>
        <taxon>Actinomycetes</taxon>
        <taxon>Streptosporangiales</taxon>
        <taxon>Nocardiopsidaceae</taxon>
        <taxon>Nocardiopsis</taxon>
    </lineage>
</organism>
<name>A0ABY5DF02_9ACTN</name>
<keyword evidence="2" id="KW-1185">Reference proteome</keyword>